<name>A0AAD6U4N9_9AGAR</name>
<dbReference type="Proteomes" id="UP001222325">
    <property type="component" value="Unassembled WGS sequence"/>
</dbReference>
<keyword evidence="3" id="KW-1185">Reference proteome</keyword>
<evidence type="ECO:0000256" key="1">
    <source>
        <dbReference type="SAM" id="MobiDB-lite"/>
    </source>
</evidence>
<organism evidence="2 3">
    <name type="scientific">Mycena belliarum</name>
    <dbReference type="NCBI Taxonomy" id="1033014"/>
    <lineage>
        <taxon>Eukaryota</taxon>
        <taxon>Fungi</taxon>
        <taxon>Dikarya</taxon>
        <taxon>Basidiomycota</taxon>
        <taxon>Agaricomycotina</taxon>
        <taxon>Agaricomycetes</taxon>
        <taxon>Agaricomycetidae</taxon>
        <taxon>Agaricales</taxon>
        <taxon>Marasmiineae</taxon>
        <taxon>Mycenaceae</taxon>
        <taxon>Mycena</taxon>
    </lineage>
</organism>
<comment type="caution">
    <text evidence="2">The sequence shown here is derived from an EMBL/GenBank/DDBJ whole genome shotgun (WGS) entry which is preliminary data.</text>
</comment>
<gene>
    <name evidence="2" type="ORF">B0H15DRAFT_836736</name>
</gene>
<dbReference type="EMBL" id="JARJCN010000021">
    <property type="protein sequence ID" value="KAJ7090735.1"/>
    <property type="molecule type" value="Genomic_DNA"/>
</dbReference>
<sequence length="251" mass="28745">MVRLSDRYPVSAGHQHIKERELTTQTRETFLSTAGRNKSHWSSTYTITGTFAASRRPQKRSHHTPHPFALLFQVSQGPVPVARIHRPYRHRSRFPEGRLLPLPKRLFVSVPRGKETIAYCSRSALHLFRRPFARVPPRCVVRLLQYHWHGLERLVRSDAGCRGEGRAVVAVQDIVAATRVEGTVASGAGRLGRGRGRFRREVLNRSSSQWRQERVQREDARANRRAHRGHARLVAVEWRARELGEDARAVA</sequence>
<reference evidence="2" key="1">
    <citation type="submission" date="2023-03" db="EMBL/GenBank/DDBJ databases">
        <title>Massive genome expansion in bonnet fungi (Mycena s.s.) driven by repeated elements and novel gene families across ecological guilds.</title>
        <authorList>
            <consortium name="Lawrence Berkeley National Laboratory"/>
            <person name="Harder C.B."/>
            <person name="Miyauchi S."/>
            <person name="Viragh M."/>
            <person name="Kuo A."/>
            <person name="Thoen E."/>
            <person name="Andreopoulos B."/>
            <person name="Lu D."/>
            <person name="Skrede I."/>
            <person name="Drula E."/>
            <person name="Henrissat B."/>
            <person name="Morin E."/>
            <person name="Kohler A."/>
            <person name="Barry K."/>
            <person name="LaButti K."/>
            <person name="Morin E."/>
            <person name="Salamov A."/>
            <person name="Lipzen A."/>
            <person name="Mereny Z."/>
            <person name="Hegedus B."/>
            <person name="Baldrian P."/>
            <person name="Stursova M."/>
            <person name="Weitz H."/>
            <person name="Taylor A."/>
            <person name="Grigoriev I.V."/>
            <person name="Nagy L.G."/>
            <person name="Martin F."/>
            <person name="Kauserud H."/>
        </authorList>
    </citation>
    <scope>NUCLEOTIDE SEQUENCE</scope>
    <source>
        <strain evidence="2">CBHHK173m</strain>
    </source>
</reference>
<evidence type="ECO:0000313" key="2">
    <source>
        <dbReference type="EMBL" id="KAJ7090735.1"/>
    </source>
</evidence>
<protein>
    <submittedName>
        <fullName evidence="2">Uncharacterized protein</fullName>
    </submittedName>
</protein>
<proteinExistence type="predicted"/>
<accession>A0AAD6U4N9</accession>
<feature type="region of interest" description="Disordered" evidence="1">
    <location>
        <begin position="1"/>
        <end position="20"/>
    </location>
</feature>
<evidence type="ECO:0000313" key="3">
    <source>
        <dbReference type="Proteomes" id="UP001222325"/>
    </source>
</evidence>
<dbReference type="AlphaFoldDB" id="A0AAD6U4N9"/>